<name>A0A223KUI7_9BACI</name>
<dbReference type="SUPFAM" id="SSF56300">
    <property type="entry name" value="Metallo-dependent phosphatases"/>
    <property type="match status" value="1"/>
</dbReference>
<dbReference type="Pfam" id="PF02872">
    <property type="entry name" value="5_nucleotid_C"/>
    <property type="match status" value="1"/>
</dbReference>
<evidence type="ECO:0000313" key="6">
    <source>
        <dbReference type="Proteomes" id="UP000215224"/>
    </source>
</evidence>
<dbReference type="Gene3D" id="3.60.21.10">
    <property type="match status" value="1"/>
</dbReference>
<dbReference type="PRINTS" id="PR01607">
    <property type="entry name" value="APYRASEFAMLY"/>
</dbReference>
<dbReference type="EMBL" id="CP018866">
    <property type="protein sequence ID" value="AST93152.1"/>
    <property type="molecule type" value="Genomic_DNA"/>
</dbReference>
<dbReference type="InterPro" id="IPR008334">
    <property type="entry name" value="5'-Nucleotdase_C"/>
</dbReference>
<gene>
    <name evidence="5" type="ORF">BC6307_18745</name>
</gene>
<dbReference type="InterPro" id="IPR029052">
    <property type="entry name" value="Metallo-depent_PP-like"/>
</dbReference>
<comment type="similarity">
    <text evidence="2">Belongs to the 5'-nucleotidase family.</text>
</comment>
<dbReference type="Proteomes" id="UP000215224">
    <property type="component" value="Chromosome"/>
</dbReference>
<dbReference type="GO" id="GO:0008253">
    <property type="term" value="F:5'-nucleotidase activity"/>
    <property type="evidence" value="ECO:0007669"/>
    <property type="project" value="TreeGrafter"/>
</dbReference>
<dbReference type="InterPro" id="IPR011240">
    <property type="entry name" value="Pesterase_YunD"/>
</dbReference>
<dbReference type="PANTHER" id="PTHR11575">
    <property type="entry name" value="5'-NUCLEOTIDASE-RELATED"/>
    <property type="match status" value="1"/>
</dbReference>
<keyword evidence="2" id="KW-0547">Nucleotide-binding</keyword>
<feature type="domain" description="Calcineurin-like phosphoesterase" evidence="3">
    <location>
        <begin position="4"/>
        <end position="198"/>
    </location>
</feature>
<evidence type="ECO:0000313" key="5">
    <source>
        <dbReference type="EMBL" id="AST93152.1"/>
    </source>
</evidence>
<protein>
    <submittedName>
        <fullName evidence="5">Bifunctional metallophosphatase/5'-nucleotidase</fullName>
    </submittedName>
</protein>
<dbReference type="KEGG" id="bcoh:BC6307_18745"/>
<feature type="domain" description="5'-Nucleotidase C-terminal" evidence="4">
    <location>
        <begin position="279"/>
        <end position="416"/>
    </location>
</feature>
<dbReference type="Pfam" id="PF00149">
    <property type="entry name" value="Metallophos"/>
    <property type="match status" value="1"/>
</dbReference>
<evidence type="ECO:0000259" key="4">
    <source>
        <dbReference type="Pfam" id="PF02872"/>
    </source>
</evidence>
<dbReference type="InterPro" id="IPR006179">
    <property type="entry name" value="5_nucleotidase/apyrase"/>
</dbReference>
<evidence type="ECO:0000256" key="2">
    <source>
        <dbReference type="RuleBase" id="RU362119"/>
    </source>
</evidence>
<dbReference type="RefSeq" id="WP_066419588.1">
    <property type="nucleotide sequence ID" value="NZ_CP018866.1"/>
</dbReference>
<keyword evidence="2" id="KW-0378">Hydrolase</keyword>
<dbReference type="GO" id="GO:0030288">
    <property type="term" value="C:outer membrane-bounded periplasmic space"/>
    <property type="evidence" value="ECO:0007669"/>
    <property type="project" value="TreeGrafter"/>
</dbReference>
<dbReference type="GO" id="GO:0000166">
    <property type="term" value="F:nucleotide binding"/>
    <property type="evidence" value="ECO:0007669"/>
    <property type="project" value="UniProtKB-KW"/>
</dbReference>
<dbReference type="GO" id="GO:0008768">
    <property type="term" value="F:UDP-sugar diphosphatase activity"/>
    <property type="evidence" value="ECO:0007669"/>
    <property type="project" value="TreeGrafter"/>
</dbReference>
<dbReference type="PIRSF" id="PIRSF036361">
    <property type="entry name" value="YunD"/>
    <property type="match status" value="1"/>
</dbReference>
<evidence type="ECO:0000256" key="1">
    <source>
        <dbReference type="ARBA" id="ARBA00022729"/>
    </source>
</evidence>
<dbReference type="PANTHER" id="PTHR11575:SF23">
    <property type="entry name" value="5-NUCLEOTIDASE FAMILY PROTEIN"/>
    <property type="match status" value="1"/>
</dbReference>
<dbReference type="InterPro" id="IPR036907">
    <property type="entry name" value="5'-Nucleotdase_C_sf"/>
</dbReference>
<keyword evidence="1" id="KW-0732">Signal</keyword>
<organism evidence="5 6">
    <name type="scientific">Sutcliffiella cohnii</name>
    <dbReference type="NCBI Taxonomy" id="33932"/>
    <lineage>
        <taxon>Bacteria</taxon>
        <taxon>Bacillati</taxon>
        <taxon>Bacillota</taxon>
        <taxon>Bacilli</taxon>
        <taxon>Bacillales</taxon>
        <taxon>Bacillaceae</taxon>
        <taxon>Sutcliffiella</taxon>
    </lineage>
</organism>
<keyword evidence="6" id="KW-1185">Reference proteome</keyword>
<sequence>MKTIRIFHTNDIHSHFEAYPKIATFLKDYREGSPSITVDIGDNMDRFHPITEATLGKANTTMLNVLQYDYATIGNNEGITMNYDALSNLYSKATFPVLIGNLYEKDGQRPSWVMPHSIHEIDGVKIGFIGITVFYEMFYEQLGWKMEDPYISLENSIQQIRGEVDAIIVMSHLGITDDEELARRFPDIDVILGGHTHHVLPTGKVIGNTLICGAGKHGNYIGEVHLQFEDKGIKKWCELHALKEFSPSLYIEEMIDEMEQKANRDMQEVVHTLTEPIINSWIQPTELTNLLADALKQWCEADVGMVNAGVILGDLSSGEVTRGMIHKICPHPINPCLITVRGEELKELVLHAATEEMEQFPIKGLGFRGKKMGCMVYSGLHYTFKTDRAGTRHIDQIFINGTLLEAHKQYRIGTLDMFTFGYLFPILRKATNKTYYLPELLRDVITWKLQSSNM</sequence>
<dbReference type="Gene3D" id="3.90.780.10">
    <property type="entry name" value="5'-Nucleotidase, C-terminal domain"/>
    <property type="match status" value="1"/>
</dbReference>
<accession>A0A223KUI7</accession>
<proteinExistence type="inferred from homology"/>
<dbReference type="InterPro" id="IPR004843">
    <property type="entry name" value="Calcineurin-like_PHP"/>
</dbReference>
<dbReference type="AlphaFoldDB" id="A0A223KUI7"/>
<dbReference type="SUPFAM" id="SSF55816">
    <property type="entry name" value="5'-nucleotidase (syn. UDP-sugar hydrolase), C-terminal domain"/>
    <property type="match status" value="1"/>
</dbReference>
<dbReference type="STRING" id="1314751.GCA_001591425_03733"/>
<dbReference type="CDD" id="cd00845">
    <property type="entry name" value="MPP_UshA_N_like"/>
    <property type="match status" value="1"/>
</dbReference>
<dbReference type="GO" id="GO:0009166">
    <property type="term" value="P:nucleotide catabolic process"/>
    <property type="evidence" value="ECO:0007669"/>
    <property type="project" value="InterPro"/>
</dbReference>
<reference evidence="5 6" key="1">
    <citation type="submission" date="2016-12" db="EMBL/GenBank/DDBJ databases">
        <title>The whole genome sequencing and assembly of Bacillus cohnii DSM 6307T strain.</title>
        <authorList>
            <person name="Lee Y.-J."/>
            <person name="Yi H."/>
            <person name="Bahn Y.-S."/>
            <person name="Kim J.F."/>
            <person name="Lee D.-W."/>
        </authorList>
    </citation>
    <scope>NUCLEOTIDE SEQUENCE [LARGE SCALE GENOMIC DNA]</scope>
    <source>
        <strain evidence="5 6">DSM 6307</strain>
    </source>
</reference>
<evidence type="ECO:0000259" key="3">
    <source>
        <dbReference type="Pfam" id="PF00149"/>
    </source>
</evidence>